<proteinExistence type="predicted"/>
<comment type="caution">
    <text evidence="6">The sequence shown here is derived from an EMBL/GenBank/DDBJ whole genome shotgun (WGS) entry which is preliminary data.</text>
</comment>
<dbReference type="InterPro" id="IPR008274">
    <property type="entry name" value="AldOxase/xan_DH_MoCoBD1"/>
</dbReference>
<dbReference type="SMART" id="SM01008">
    <property type="entry name" value="Ald_Xan_dh_C"/>
    <property type="match status" value="1"/>
</dbReference>
<dbReference type="SUPFAM" id="SSF54665">
    <property type="entry name" value="CO dehydrogenase molybdoprotein N-domain-like"/>
    <property type="match status" value="1"/>
</dbReference>
<evidence type="ECO:0000256" key="1">
    <source>
        <dbReference type="ARBA" id="ARBA00022505"/>
    </source>
</evidence>
<protein>
    <recommendedName>
        <fullName evidence="4">Aldehyde oxidase/xanthine dehydrogenase a/b hammerhead domain-containing protein</fullName>
    </recommendedName>
</protein>
<reference evidence="6" key="1">
    <citation type="journal article" date="2020" name="mSystems">
        <title>Genome- and Community-Level Interaction Insights into Carbon Utilization and Element Cycling Functions of Hydrothermarchaeota in Hydrothermal Sediment.</title>
        <authorList>
            <person name="Zhou Z."/>
            <person name="Liu Y."/>
            <person name="Xu W."/>
            <person name="Pan J."/>
            <person name="Luo Z.H."/>
            <person name="Li M."/>
        </authorList>
    </citation>
    <scope>NUCLEOTIDE SEQUENCE [LARGE SCALE GENOMIC DNA]</scope>
    <source>
        <strain evidence="6">SpSt-613</strain>
        <strain evidence="5">SpSt-669</strain>
    </source>
</reference>
<dbReference type="Gene3D" id="3.30.365.10">
    <property type="entry name" value="Aldehyde oxidase/xanthine dehydrogenase, molybdopterin binding domain"/>
    <property type="match status" value="2"/>
</dbReference>
<dbReference type="GO" id="GO:0016491">
    <property type="term" value="F:oxidoreductase activity"/>
    <property type="evidence" value="ECO:0007669"/>
    <property type="project" value="UniProtKB-KW"/>
</dbReference>
<keyword evidence="2" id="KW-0560">Oxidoreductase</keyword>
<dbReference type="InterPro" id="IPR036856">
    <property type="entry name" value="Ald_Oxase/Xan_DH_a/b_sf"/>
</dbReference>
<dbReference type="Pfam" id="PF01315">
    <property type="entry name" value="Ald_Xan_dh_C"/>
    <property type="match status" value="1"/>
</dbReference>
<gene>
    <name evidence="6" type="ORF">ENT82_07040</name>
    <name evidence="5" type="ORF">ENU43_08635</name>
</gene>
<accession>A0A7C4E0V4</accession>
<sequence length="338" mass="36989">MRGFQQDFRYVGKPLPRVDSYEKVTGVAEFAGDIELPGMLYAKLLLSPHAHAKIVRINTVKALSCPGVVAVAVGDNFPFRIGLYVNDRNVLARKKVRWVGEPVAAVVGESLEEAEEAVEKIEVEYEKLPAVLDVREAVKPGAPLIHEELGEYSHSPAFNPIPGTNIANRFTLKKGDVDSGFKQSDLVLENEFMMPQVSHVQLETHVSIGQYLPDGKVKIWTSAQSPFTVRHILSVSLGIPENRISVYVPYIGGAFGGKAGINFEPLVVMLSKMAGGRPVRLQLTREEQFTTAPVRQGLYAKIKTGVKRSGEILAEKILYLFDAGAYADYGVNIGRAAG</sequence>
<dbReference type="EMBL" id="DTCM01000109">
    <property type="protein sequence ID" value="HGL41710.1"/>
    <property type="molecule type" value="Genomic_DNA"/>
</dbReference>
<dbReference type="PANTHER" id="PTHR11908">
    <property type="entry name" value="XANTHINE DEHYDROGENASE"/>
    <property type="match status" value="1"/>
</dbReference>
<dbReference type="AlphaFoldDB" id="A0A7C4E0V4"/>
<evidence type="ECO:0000313" key="5">
    <source>
        <dbReference type="EMBL" id="HGL41710.1"/>
    </source>
</evidence>
<dbReference type="InterPro" id="IPR000674">
    <property type="entry name" value="Ald_Oxase/Xan_DH_a/b"/>
</dbReference>
<name>A0A7C4E0V4_CALS0</name>
<dbReference type="SUPFAM" id="SSF56003">
    <property type="entry name" value="Molybdenum cofactor-binding domain"/>
    <property type="match status" value="1"/>
</dbReference>
<feature type="coiled-coil region" evidence="3">
    <location>
        <begin position="104"/>
        <end position="131"/>
    </location>
</feature>
<keyword evidence="3" id="KW-0175">Coiled coil</keyword>
<feature type="domain" description="Aldehyde oxidase/xanthine dehydrogenase a/b hammerhead" evidence="4">
    <location>
        <begin position="25"/>
        <end position="129"/>
    </location>
</feature>
<dbReference type="Gene3D" id="3.90.1170.50">
    <property type="entry name" value="Aldehyde oxidase/xanthine dehydrogenase, a/b hammerhead"/>
    <property type="match status" value="1"/>
</dbReference>
<evidence type="ECO:0000256" key="2">
    <source>
        <dbReference type="ARBA" id="ARBA00023002"/>
    </source>
</evidence>
<evidence type="ECO:0000259" key="4">
    <source>
        <dbReference type="SMART" id="SM01008"/>
    </source>
</evidence>
<evidence type="ECO:0000256" key="3">
    <source>
        <dbReference type="SAM" id="Coils"/>
    </source>
</evidence>
<dbReference type="InterPro" id="IPR016208">
    <property type="entry name" value="Ald_Oxase/xanthine_DH-like"/>
</dbReference>
<dbReference type="EMBL" id="DTAD01000076">
    <property type="protein sequence ID" value="HGN90859.1"/>
    <property type="molecule type" value="Genomic_DNA"/>
</dbReference>
<dbReference type="Pfam" id="PF02738">
    <property type="entry name" value="MoCoBD_1"/>
    <property type="match status" value="1"/>
</dbReference>
<dbReference type="PANTHER" id="PTHR11908:SF132">
    <property type="entry name" value="ALDEHYDE OXIDASE 1-RELATED"/>
    <property type="match status" value="1"/>
</dbReference>
<organism evidence="6">
    <name type="scientific">Caldiarchaeum subterraneum</name>
    <dbReference type="NCBI Taxonomy" id="311458"/>
    <lineage>
        <taxon>Archaea</taxon>
        <taxon>Nitrososphaerota</taxon>
        <taxon>Candidatus Caldarchaeales</taxon>
        <taxon>Candidatus Caldarchaeaceae</taxon>
        <taxon>Candidatus Caldarchaeum</taxon>
    </lineage>
</organism>
<dbReference type="GO" id="GO:0005506">
    <property type="term" value="F:iron ion binding"/>
    <property type="evidence" value="ECO:0007669"/>
    <property type="project" value="InterPro"/>
</dbReference>
<keyword evidence="1" id="KW-0500">Molybdenum</keyword>
<evidence type="ECO:0000313" key="6">
    <source>
        <dbReference type="EMBL" id="HGN90859.1"/>
    </source>
</evidence>
<dbReference type="InterPro" id="IPR037165">
    <property type="entry name" value="AldOxase/xan_DH_Mopterin-bd_sf"/>
</dbReference>